<organism evidence="1 2">
    <name type="scientific">Bradyrhizobium vignae</name>
    <dbReference type="NCBI Taxonomy" id="1549949"/>
    <lineage>
        <taxon>Bacteria</taxon>
        <taxon>Pseudomonadati</taxon>
        <taxon>Pseudomonadota</taxon>
        <taxon>Alphaproteobacteria</taxon>
        <taxon>Hyphomicrobiales</taxon>
        <taxon>Nitrobacteraceae</taxon>
        <taxon>Bradyrhizobium</taxon>
    </lineage>
</organism>
<evidence type="ECO:0000313" key="1">
    <source>
        <dbReference type="EMBL" id="SPP98074.1"/>
    </source>
</evidence>
<proteinExistence type="predicted"/>
<dbReference type="EMBL" id="LS398110">
    <property type="protein sequence ID" value="SPP98074.1"/>
    <property type="molecule type" value="Genomic_DNA"/>
</dbReference>
<dbReference type="Proteomes" id="UP000246085">
    <property type="component" value="Chromosome BRAD3257"/>
</dbReference>
<protein>
    <submittedName>
        <fullName evidence="1">Uncharacterized protein</fullName>
    </submittedName>
</protein>
<name>A0A2U3Q9H4_9BRAD</name>
<dbReference type="AlphaFoldDB" id="A0A2U3Q9H4"/>
<accession>A0A2U3Q9H4</accession>
<reference evidence="1 2" key="1">
    <citation type="submission" date="2018-03" db="EMBL/GenBank/DDBJ databases">
        <authorList>
            <person name="Gully D."/>
        </authorList>
    </citation>
    <scope>NUCLEOTIDE SEQUENCE [LARGE SCALE GENOMIC DNA]</scope>
    <source>
        <strain evidence="1">ORS3257</strain>
    </source>
</reference>
<gene>
    <name evidence="1" type="ORF">BRAD3257_7316</name>
</gene>
<evidence type="ECO:0000313" key="2">
    <source>
        <dbReference type="Proteomes" id="UP000246085"/>
    </source>
</evidence>
<dbReference type="KEGG" id="bvz:BRAD3257_7316"/>
<sequence length="108" mass="12200">MVFCEDGFRLPASRTGHPRYGSCRTARVTSWIRRNSLQLIEARLVVAAPHLSAIYLLSRLEAHAPGRFSGHQRRTVQRLVKNWRSKAARQLISGTEITPSFQPSCLSL</sequence>